<comment type="similarity">
    <text evidence="2">Belongs to the V-ATPase 116 kDa subunit family.</text>
</comment>
<keyword evidence="3" id="KW-0813">Transport</keyword>
<evidence type="ECO:0000256" key="3">
    <source>
        <dbReference type="ARBA" id="ARBA00022448"/>
    </source>
</evidence>
<feature type="transmembrane region" description="Helical" evidence="8">
    <location>
        <begin position="548"/>
        <end position="579"/>
    </location>
</feature>
<dbReference type="AlphaFoldDB" id="A0A644TJD4"/>
<keyword evidence="4 8" id="KW-0812">Transmembrane</keyword>
<sequence>MIAPMKKFVLVILDKDRFKAPLQLRKLGIAHVERFQASGESCAALEAELKKASAAKSILVSSKDKKVKPAAPGDGTIALRIDQIVRRHSEIQSRKDRLAARRKEAERIASWGDFDPELFKNLLASGLRLRLAEGSVGTSVDFDEALQYISLPAPKKKLRRIVIGEAGLPEGWEELRQPEIRLSLLKKEIERGEGDVGQLQAELASQTAELPAIDKEIRRLEAALAIERLCSGMPAREELCYFSGFVPASEADLLRSEASARGWALLLDEPSVEELPPTKIENPPAIRIIQPVFDFLGTVPGYREYDISPSFLVFFSLFFAMIFGDGGYGFLMFAGAVLAALSARRRGRKIPDFTRLLFVLSASTMLWGLLTGSWFALPVKSLPGFLRLGIIPAFSADNPGSGTNIKIFCFIIGALQLSIAHIKNIRRDFPNPKFIAQLGSLALVIGMFNAVLNLVVDASRFPLTSLALGLIGGGFLAVLSFGAWNGKFFSSLLEGVKGIIPTFLGTVSVFADIVSYIRLWAVSLAGVAISQTVNGMVANLVGDPAGRIIAFVVGLVAALGLILAGHGLNFLMTVLSVLVHGVRLNMLEFSSHLGMEWSGYAYDPLREIPGETDTQE</sequence>
<feature type="transmembrane region" description="Helical" evidence="8">
    <location>
        <begin position="461"/>
        <end position="482"/>
    </location>
</feature>
<evidence type="ECO:0000256" key="5">
    <source>
        <dbReference type="ARBA" id="ARBA00022989"/>
    </source>
</evidence>
<dbReference type="InterPro" id="IPR002490">
    <property type="entry name" value="V-ATPase_116kDa_su"/>
</dbReference>
<evidence type="ECO:0000256" key="8">
    <source>
        <dbReference type="SAM" id="Phobius"/>
    </source>
</evidence>
<accession>A0A644TJD4</accession>
<feature type="transmembrane region" description="Helical" evidence="8">
    <location>
        <begin position="503"/>
        <end position="528"/>
    </location>
</feature>
<protein>
    <recommendedName>
        <fullName evidence="10">V-type ATP synthase subunit I</fullName>
    </recommendedName>
</protein>
<feature type="transmembrane region" description="Helical" evidence="8">
    <location>
        <begin position="434"/>
        <end position="455"/>
    </location>
</feature>
<evidence type="ECO:0000256" key="1">
    <source>
        <dbReference type="ARBA" id="ARBA00004141"/>
    </source>
</evidence>
<dbReference type="GO" id="GO:0007035">
    <property type="term" value="P:vacuolar acidification"/>
    <property type="evidence" value="ECO:0007669"/>
    <property type="project" value="TreeGrafter"/>
</dbReference>
<evidence type="ECO:0008006" key="10">
    <source>
        <dbReference type="Google" id="ProtNLM"/>
    </source>
</evidence>
<dbReference type="EMBL" id="VSSQ01000032">
    <property type="protein sequence ID" value="MPL66402.1"/>
    <property type="molecule type" value="Genomic_DNA"/>
</dbReference>
<evidence type="ECO:0000256" key="7">
    <source>
        <dbReference type="ARBA" id="ARBA00023136"/>
    </source>
</evidence>
<keyword evidence="5 8" id="KW-1133">Transmembrane helix</keyword>
<dbReference type="GO" id="GO:0016471">
    <property type="term" value="C:vacuolar proton-transporting V-type ATPase complex"/>
    <property type="evidence" value="ECO:0007669"/>
    <property type="project" value="TreeGrafter"/>
</dbReference>
<dbReference type="GO" id="GO:0051117">
    <property type="term" value="F:ATPase binding"/>
    <property type="evidence" value="ECO:0007669"/>
    <property type="project" value="TreeGrafter"/>
</dbReference>
<evidence type="ECO:0000256" key="2">
    <source>
        <dbReference type="ARBA" id="ARBA00009904"/>
    </source>
</evidence>
<name>A0A644TJD4_9ZZZZ</name>
<evidence type="ECO:0000256" key="6">
    <source>
        <dbReference type="ARBA" id="ARBA00023065"/>
    </source>
</evidence>
<comment type="subcellular location">
    <subcellularLocation>
        <location evidence="1">Membrane</location>
        <topology evidence="1">Multi-pass membrane protein</topology>
    </subcellularLocation>
</comment>
<feature type="transmembrane region" description="Helical" evidence="8">
    <location>
        <begin position="311"/>
        <end position="341"/>
    </location>
</feature>
<keyword evidence="7 8" id="KW-0472">Membrane</keyword>
<evidence type="ECO:0000256" key="4">
    <source>
        <dbReference type="ARBA" id="ARBA00022692"/>
    </source>
</evidence>
<reference evidence="9" key="1">
    <citation type="submission" date="2019-08" db="EMBL/GenBank/DDBJ databases">
        <authorList>
            <person name="Kucharzyk K."/>
            <person name="Murdoch R.W."/>
            <person name="Higgins S."/>
            <person name="Loffler F."/>
        </authorList>
    </citation>
    <scope>NUCLEOTIDE SEQUENCE</scope>
</reference>
<dbReference type="GO" id="GO:0046961">
    <property type="term" value="F:proton-transporting ATPase activity, rotational mechanism"/>
    <property type="evidence" value="ECO:0007669"/>
    <property type="project" value="InterPro"/>
</dbReference>
<dbReference type="GO" id="GO:0033179">
    <property type="term" value="C:proton-transporting V-type ATPase, V0 domain"/>
    <property type="evidence" value="ECO:0007669"/>
    <property type="project" value="InterPro"/>
</dbReference>
<gene>
    <name evidence="9" type="ORF">SDC9_12076</name>
</gene>
<comment type="caution">
    <text evidence="9">The sequence shown here is derived from an EMBL/GenBank/DDBJ whole genome shotgun (WGS) entry which is preliminary data.</text>
</comment>
<feature type="transmembrane region" description="Helical" evidence="8">
    <location>
        <begin position="353"/>
        <end position="377"/>
    </location>
</feature>
<proteinExistence type="inferred from homology"/>
<dbReference type="PANTHER" id="PTHR11629">
    <property type="entry name" value="VACUOLAR PROTON ATPASES"/>
    <property type="match status" value="1"/>
</dbReference>
<organism evidence="9">
    <name type="scientific">bioreactor metagenome</name>
    <dbReference type="NCBI Taxonomy" id="1076179"/>
    <lineage>
        <taxon>unclassified sequences</taxon>
        <taxon>metagenomes</taxon>
        <taxon>ecological metagenomes</taxon>
    </lineage>
</organism>
<evidence type="ECO:0000313" key="9">
    <source>
        <dbReference type="EMBL" id="MPL66402.1"/>
    </source>
</evidence>
<dbReference type="PANTHER" id="PTHR11629:SF63">
    <property type="entry name" value="V-TYPE PROTON ATPASE SUBUNIT A"/>
    <property type="match status" value="1"/>
</dbReference>
<keyword evidence="6" id="KW-0406">Ion transport</keyword>